<dbReference type="Proteomes" id="UP000324629">
    <property type="component" value="Unassembled WGS sequence"/>
</dbReference>
<evidence type="ECO:0000256" key="7">
    <source>
        <dbReference type="ARBA" id="ARBA00023029"/>
    </source>
</evidence>
<dbReference type="Gene3D" id="3.40.1360.10">
    <property type="match status" value="1"/>
</dbReference>
<dbReference type="GO" id="GO:0003918">
    <property type="term" value="F:DNA topoisomerase type II (double strand cut, ATP-hydrolyzing) activity"/>
    <property type="evidence" value="ECO:0007669"/>
    <property type="project" value="UniProtKB-UniRule"/>
</dbReference>
<dbReference type="GO" id="GO:0005694">
    <property type="term" value="C:chromosome"/>
    <property type="evidence" value="ECO:0007669"/>
    <property type="project" value="InterPro"/>
</dbReference>
<dbReference type="InterPro" id="IPR036078">
    <property type="entry name" value="Spo11/TopoVI_A_sf"/>
</dbReference>
<evidence type="ECO:0000313" key="14">
    <source>
        <dbReference type="Proteomes" id="UP000324629"/>
    </source>
</evidence>
<keyword evidence="14" id="KW-1185">Reference proteome</keyword>
<keyword evidence="9 10" id="KW-0413">Isomerase</keyword>
<evidence type="ECO:0000256" key="4">
    <source>
        <dbReference type="ARBA" id="ARBA00012895"/>
    </source>
</evidence>
<evidence type="ECO:0000256" key="3">
    <source>
        <dbReference type="ARBA" id="ARBA00006559"/>
    </source>
</evidence>
<dbReference type="EC" id="5.6.2.2" evidence="4"/>
<evidence type="ECO:0000256" key="8">
    <source>
        <dbReference type="ARBA" id="ARBA00023125"/>
    </source>
</evidence>
<dbReference type="Pfam" id="PF21180">
    <property type="entry name" value="TOP6A-Spo11_Toprim"/>
    <property type="match status" value="1"/>
</dbReference>
<comment type="similarity">
    <text evidence="3 10">Belongs to the TOP6A family.</text>
</comment>
<evidence type="ECO:0000256" key="5">
    <source>
        <dbReference type="ARBA" id="ARBA00022723"/>
    </source>
</evidence>
<dbReference type="InterPro" id="IPR002815">
    <property type="entry name" value="Spo11/TopoVI_A"/>
</dbReference>
<dbReference type="InterPro" id="IPR034136">
    <property type="entry name" value="TOPRIM_Topo6A/Spo11"/>
</dbReference>
<evidence type="ECO:0000259" key="11">
    <source>
        <dbReference type="Pfam" id="PF04406"/>
    </source>
</evidence>
<comment type="caution">
    <text evidence="13">The sequence shown here is derived from an EMBL/GenBank/DDBJ whole genome shotgun (WGS) entry which is preliminary data.</text>
</comment>
<evidence type="ECO:0000313" key="13">
    <source>
        <dbReference type="EMBL" id="KAA3681058.1"/>
    </source>
</evidence>
<dbReference type="SUPFAM" id="SSF56726">
    <property type="entry name" value="DNA topoisomerase IV, alpha subunit"/>
    <property type="match status" value="1"/>
</dbReference>
<evidence type="ECO:0000256" key="9">
    <source>
        <dbReference type="ARBA" id="ARBA00023235"/>
    </source>
</evidence>
<dbReference type="InterPro" id="IPR013049">
    <property type="entry name" value="Spo11/TopoVI_A_N"/>
</dbReference>
<evidence type="ECO:0000256" key="6">
    <source>
        <dbReference type="ARBA" id="ARBA00022842"/>
    </source>
</evidence>
<evidence type="ECO:0000256" key="10">
    <source>
        <dbReference type="PROSITE-ProRule" id="PRU01385"/>
    </source>
</evidence>
<dbReference type="GO" id="GO:0003677">
    <property type="term" value="F:DNA binding"/>
    <property type="evidence" value="ECO:0007669"/>
    <property type="project" value="UniProtKB-UniRule"/>
</dbReference>
<comment type="catalytic activity">
    <reaction evidence="1 10">
        <text>ATP-dependent breakage, passage and rejoining of double-stranded DNA.</text>
        <dbReference type="EC" id="5.6.2.2"/>
    </reaction>
</comment>
<keyword evidence="5" id="KW-0479">Metal-binding</keyword>
<proteinExistence type="inferred from homology"/>
<keyword evidence="8 10" id="KW-0238">DNA-binding</keyword>
<sequence>MQEQFYRSIYYGNPELFKHQNAVDRALARLCMWLEVPRWILRVRASGKLKLFGDLTWTIENGKSIRSAKDKILSLPDGDMSELGLGVFCTYKYGTQNPTMRNSKLSPVKIEKMELLGVLPSELQRASELTRLTKADRALLKGILQRSYFKTDNELMEQTIFMSNNGWKGEIEVLESLRSGYLCQEYLVNKLKNKKIFPTA</sequence>
<keyword evidence="7 10" id="KW-0799">Topoisomerase</keyword>
<comment type="cofactor">
    <cofactor evidence="2">
        <name>Mg(2+)</name>
        <dbReference type="ChEBI" id="CHEBI:18420"/>
    </cofactor>
</comment>
<name>A0A5J4P140_9TREM</name>
<dbReference type="PROSITE" id="PS52041">
    <property type="entry name" value="TOPO_IIB"/>
    <property type="match status" value="1"/>
</dbReference>
<gene>
    <name evidence="13" type="ORF">DEA37_0000427</name>
</gene>
<organism evidence="13 14">
    <name type="scientific">Paragonimus westermani</name>
    <dbReference type="NCBI Taxonomy" id="34504"/>
    <lineage>
        <taxon>Eukaryota</taxon>
        <taxon>Metazoa</taxon>
        <taxon>Spiralia</taxon>
        <taxon>Lophotrochozoa</taxon>
        <taxon>Platyhelminthes</taxon>
        <taxon>Trematoda</taxon>
        <taxon>Digenea</taxon>
        <taxon>Plagiorchiida</taxon>
        <taxon>Troglotremata</taxon>
        <taxon>Troglotrematidae</taxon>
        <taxon>Paragonimus</taxon>
    </lineage>
</organism>
<reference evidence="13 14" key="1">
    <citation type="journal article" date="2019" name="Gigascience">
        <title>Whole-genome sequence of the oriental lung fluke Paragonimus westermani.</title>
        <authorList>
            <person name="Oey H."/>
            <person name="Zakrzewski M."/>
            <person name="Narain K."/>
            <person name="Devi K.R."/>
            <person name="Agatsuma T."/>
            <person name="Nawaratna S."/>
            <person name="Gobert G.N."/>
            <person name="Jones M.K."/>
            <person name="Ragan M.A."/>
            <person name="McManus D.P."/>
            <person name="Krause L."/>
        </authorList>
    </citation>
    <scope>NUCLEOTIDE SEQUENCE [LARGE SCALE GENOMIC DNA]</scope>
    <source>
        <strain evidence="13 14">IND2009</strain>
    </source>
</reference>
<dbReference type="EMBL" id="QNGE01000292">
    <property type="protein sequence ID" value="KAA3681058.1"/>
    <property type="molecule type" value="Genomic_DNA"/>
</dbReference>
<dbReference type="Pfam" id="PF04406">
    <property type="entry name" value="TP6A_N"/>
    <property type="match status" value="1"/>
</dbReference>
<evidence type="ECO:0000256" key="1">
    <source>
        <dbReference type="ARBA" id="ARBA00000185"/>
    </source>
</evidence>
<dbReference type="GO" id="GO:0006259">
    <property type="term" value="P:DNA metabolic process"/>
    <property type="evidence" value="ECO:0007669"/>
    <property type="project" value="InterPro"/>
</dbReference>
<feature type="domain" description="Topoisomerase 6 subunit A/Spo11 TOPRIM" evidence="12">
    <location>
        <begin position="79"/>
        <end position="191"/>
    </location>
</feature>
<feature type="active site" description="O-(5'-phospho-DNA)-tyrosine intermediate" evidence="10">
    <location>
        <position position="11"/>
    </location>
</feature>
<dbReference type="GO" id="GO:0046872">
    <property type="term" value="F:metal ion binding"/>
    <property type="evidence" value="ECO:0007669"/>
    <property type="project" value="UniProtKB-KW"/>
</dbReference>
<keyword evidence="6" id="KW-0460">Magnesium</keyword>
<dbReference type="AlphaFoldDB" id="A0A5J4P140"/>
<evidence type="ECO:0000259" key="12">
    <source>
        <dbReference type="Pfam" id="PF21180"/>
    </source>
</evidence>
<protein>
    <recommendedName>
        <fullName evidence="4">DNA topoisomerase (ATP-hydrolyzing)</fullName>
        <ecNumber evidence="4">5.6.2.2</ecNumber>
    </recommendedName>
</protein>
<accession>A0A5J4P140</accession>
<evidence type="ECO:0000256" key="2">
    <source>
        <dbReference type="ARBA" id="ARBA00001946"/>
    </source>
</evidence>
<feature type="domain" description="Spo11/DNA topoisomerase VI subunit A N-terminal" evidence="11">
    <location>
        <begin position="7"/>
        <end position="43"/>
    </location>
</feature>
<dbReference type="PANTHER" id="PTHR10848:SF0">
    <property type="entry name" value="MEIOTIC RECOMBINATION PROTEIN SPO11"/>
    <property type="match status" value="1"/>
</dbReference>
<dbReference type="PANTHER" id="PTHR10848">
    <property type="entry name" value="MEIOTIC RECOMBINATION PROTEIN SPO11"/>
    <property type="match status" value="1"/>
</dbReference>
<dbReference type="GO" id="GO:0005524">
    <property type="term" value="F:ATP binding"/>
    <property type="evidence" value="ECO:0007669"/>
    <property type="project" value="InterPro"/>
</dbReference>